<feature type="compositionally biased region" description="Polar residues" evidence="1">
    <location>
        <begin position="170"/>
        <end position="184"/>
    </location>
</feature>
<dbReference type="AlphaFoldDB" id="W8C7G0"/>
<evidence type="ECO:0000256" key="1">
    <source>
        <dbReference type="SAM" id="MobiDB-lite"/>
    </source>
</evidence>
<keyword evidence="2" id="KW-0472">Membrane</keyword>
<feature type="region of interest" description="Disordered" evidence="1">
    <location>
        <begin position="167"/>
        <end position="189"/>
    </location>
</feature>
<reference evidence="3" key="2">
    <citation type="journal article" date="2014" name="BMC Genomics">
        <title>A genomic perspective to assessing quality of mass-reared SIT flies used in Mediterranean fruit fly (Ceratitis capitata) eradication in California.</title>
        <authorList>
            <person name="Calla B."/>
            <person name="Hall B."/>
            <person name="Hou S."/>
            <person name="Geib S.M."/>
        </authorList>
    </citation>
    <scope>NUCLEOTIDE SEQUENCE</scope>
</reference>
<dbReference type="RefSeq" id="XP_012155822.1">
    <property type="nucleotide sequence ID" value="XM_012300432.2"/>
</dbReference>
<evidence type="ECO:0000256" key="2">
    <source>
        <dbReference type="SAM" id="Phobius"/>
    </source>
</evidence>
<name>W8C7G0_CERCA</name>
<protein>
    <submittedName>
        <fullName evidence="3">Uncharacterized protein</fullName>
    </submittedName>
</protein>
<organism evidence="3">
    <name type="scientific">Ceratitis capitata</name>
    <name type="common">Mediterranean fruit fly</name>
    <name type="synonym">Tephritis capitata</name>
    <dbReference type="NCBI Taxonomy" id="7213"/>
    <lineage>
        <taxon>Eukaryota</taxon>
        <taxon>Metazoa</taxon>
        <taxon>Ecdysozoa</taxon>
        <taxon>Arthropoda</taxon>
        <taxon>Hexapoda</taxon>
        <taxon>Insecta</taxon>
        <taxon>Pterygota</taxon>
        <taxon>Neoptera</taxon>
        <taxon>Endopterygota</taxon>
        <taxon>Diptera</taxon>
        <taxon>Brachycera</taxon>
        <taxon>Muscomorpha</taxon>
        <taxon>Tephritoidea</taxon>
        <taxon>Tephritidae</taxon>
        <taxon>Ceratitis</taxon>
        <taxon>Ceratitis</taxon>
    </lineage>
</organism>
<keyword evidence="2" id="KW-0812">Transmembrane</keyword>
<evidence type="ECO:0000313" key="3">
    <source>
        <dbReference type="EMBL" id="JAC05984.1"/>
    </source>
</evidence>
<feature type="transmembrane region" description="Helical" evidence="2">
    <location>
        <begin position="239"/>
        <end position="260"/>
    </location>
</feature>
<accession>W8C7G0</accession>
<keyword evidence="2" id="KW-1133">Transmembrane helix</keyword>
<reference evidence="3" key="1">
    <citation type="submission" date="2013-07" db="EMBL/GenBank/DDBJ databases">
        <authorList>
            <person name="Geib S."/>
        </authorList>
    </citation>
    <scope>NUCLEOTIDE SEQUENCE</scope>
</reference>
<dbReference type="GeneID" id="101452468"/>
<proteinExistence type="evidence at transcript level"/>
<sequence length="301" mass="33984">MSAKPRKQTGSFVTDPSAINLIQLSPRTELFQNERSPYTMAIHSSKMNFIGDTVMHEGPRAVAVSETGEKHSIHLEEDSLQTSLNPFTGSSQCSQVHSMPINVASSTKISGCGNECSRLITTKRSKVCVRGSRRHSNQKMRPIFTPRNIDKIPTRFFSDESKAKAVLPHTNAQTQTESVTSSSALAPRPYQPSPLVPPLQLPRRYVGRETIGDMLDSPRRQPLRVLPREKKPFKNYSELRSIASAITLITVVSWLFSIFFELEGMFDMLGGILRLLTNWYNKEELPMTKMEMLVQFARNLW</sequence>
<dbReference type="EMBL" id="GAMC01000572">
    <property type="protein sequence ID" value="JAC05984.1"/>
    <property type="molecule type" value="mRNA"/>
</dbReference>
<dbReference type="OrthoDB" id="8060365at2759"/>